<organism evidence="2 3">
    <name type="scientific">Trichostrongylus colubriformis</name>
    <name type="common">Black scour worm</name>
    <dbReference type="NCBI Taxonomy" id="6319"/>
    <lineage>
        <taxon>Eukaryota</taxon>
        <taxon>Metazoa</taxon>
        <taxon>Ecdysozoa</taxon>
        <taxon>Nematoda</taxon>
        <taxon>Chromadorea</taxon>
        <taxon>Rhabditida</taxon>
        <taxon>Rhabditina</taxon>
        <taxon>Rhabditomorpha</taxon>
        <taxon>Strongyloidea</taxon>
        <taxon>Trichostrongylidae</taxon>
        <taxon>Trichostrongylus</taxon>
    </lineage>
</organism>
<protein>
    <submittedName>
        <fullName evidence="2">Uncharacterized protein</fullName>
    </submittedName>
</protein>
<feature type="compositionally biased region" description="Polar residues" evidence="1">
    <location>
        <begin position="84"/>
        <end position="96"/>
    </location>
</feature>
<evidence type="ECO:0000313" key="2">
    <source>
        <dbReference type="EMBL" id="KAK5972990.1"/>
    </source>
</evidence>
<accession>A0AAN8F456</accession>
<gene>
    <name evidence="2" type="ORF">GCK32_022532</name>
</gene>
<evidence type="ECO:0000256" key="1">
    <source>
        <dbReference type="SAM" id="MobiDB-lite"/>
    </source>
</evidence>
<comment type="caution">
    <text evidence="2">The sequence shown here is derived from an EMBL/GenBank/DDBJ whole genome shotgun (WGS) entry which is preliminary data.</text>
</comment>
<evidence type="ECO:0000313" key="3">
    <source>
        <dbReference type="Proteomes" id="UP001331761"/>
    </source>
</evidence>
<feature type="region of interest" description="Disordered" evidence="1">
    <location>
        <begin position="60"/>
        <end position="96"/>
    </location>
</feature>
<name>A0AAN8F456_TRICO</name>
<dbReference type="Proteomes" id="UP001331761">
    <property type="component" value="Unassembled WGS sequence"/>
</dbReference>
<keyword evidence="3" id="KW-1185">Reference proteome</keyword>
<dbReference type="AlphaFoldDB" id="A0AAN8F456"/>
<reference evidence="2 3" key="1">
    <citation type="submission" date="2019-10" db="EMBL/GenBank/DDBJ databases">
        <title>Assembly and Annotation for the nematode Trichostrongylus colubriformis.</title>
        <authorList>
            <person name="Martin J."/>
        </authorList>
    </citation>
    <scope>NUCLEOTIDE SEQUENCE [LARGE SCALE GENOMIC DNA]</scope>
    <source>
        <strain evidence="2">G859</strain>
        <tissue evidence="2">Whole worm</tissue>
    </source>
</reference>
<proteinExistence type="predicted"/>
<feature type="non-terminal residue" evidence="2">
    <location>
        <position position="1"/>
    </location>
</feature>
<sequence>AREQTTTAKPHEDVYKLLRTLNLTDEETDDIVSHVEKVVREEVVKKLAETRLHALNNSVQASNKTAKTWQTSTNISVEGEPELSPSSLTLQMSHVE</sequence>
<feature type="compositionally biased region" description="Polar residues" evidence="1">
    <location>
        <begin position="60"/>
        <end position="76"/>
    </location>
</feature>
<dbReference type="EMBL" id="WIXE01016044">
    <property type="protein sequence ID" value="KAK5972990.1"/>
    <property type="molecule type" value="Genomic_DNA"/>
</dbReference>